<protein>
    <submittedName>
        <fullName evidence="1">DNA repair protein rad52</fullName>
    </submittedName>
</protein>
<proteinExistence type="predicted"/>
<keyword evidence="2" id="KW-1185">Reference proteome</keyword>
<dbReference type="EMBL" id="JANBUP010000442">
    <property type="protein sequence ID" value="KAJ2811424.1"/>
    <property type="molecule type" value="Genomic_DNA"/>
</dbReference>
<comment type="caution">
    <text evidence="1">The sequence shown here is derived from an EMBL/GenBank/DDBJ whole genome shotgun (WGS) entry which is preliminary data.</text>
</comment>
<organism evidence="1 2">
    <name type="scientific">Coemansia furcata</name>
    <dbReference type="NCBI Taxonomy" id="417177"/>
    <lineage>
        <taxon>Eukaryota</taxon>
        <taxon>Fungi</taxon>
        <taxon>Fungi incertae sedis</taxon>
        <taxon>Zoopagomycota</taxon>
        <taxon>Kickxellomycotina</taxon>
        <taxon>Kickxellomycetes</taxon>
        <taxon>Kickxellales</taxon>
        <taxon>Kickxellaceae</taxon>
        <taxon>Coemansia</taxon>
    </lineage>
</organism>
<dbReference type="Proteomes" id="UP001140096">
    <property type="component" value="Unassembled WGS sequence"/>
</dbReference>
<gene>
    <name evidence="1" type="primary">RAD52</name>
    <name evidence="1" type="ORF">H4S07_002075</name>
</gene>
<name>A0ACC1LLN3_9FUNG</name>
<sequence length="389" mass="42255">MPKGTTQYTSGHDDDARATPYSKREAQRIQAQLRRPLGPEHVSTRSGAGNSSLSYIEGWRVISIANQIFGFDGWSSSIQNFTVDYETLCDTRWSVGGSCLVRITLRDGTYREDIGYGMIENAKSLGMAYEKIKKEAVTDAIKRAMRQFGNALGNCVYDKEYVRTVKHVQKQPRNRLQGEDLFRYSDMVDMASCANLQFERGGDTDGASTSAAGDQPNTVAQDLKGVTDDRGEESEDFDMIDFGDDAFEEFNGMESDRPVIPESPSGSFNNRQAQHGNQPAQNTPTRVATGGPVWRPSSEPGPMPSRMQGASPGGQVSMASARNLSFQSHPPRPAIPAQQASSTTTSVRRPSFAEASGFTPSPQMAAVLGTHPQSADNSTSAPSRSATNN</sequence>
<evidence type="ECO:0000313" key="1">
    <source>
        <dbReference type="EMBL" id="KAJ2811424.1"/>
    </source>
</evidence>
<evidence type="ECO:0000313" key="2">
    <source>
        <dbReference type="Proteomes" id="UP001140096"/>
    </source>
</evidence>
<reference evidence="1" key="1">
    <citation type="submission" date="2022-07" db="EMBL/GenBank/DDBJ databases">
        <title>Phylogenomic reconstructions and comparative analyses of Kickxellomycotina fungi.</title>
        <authorList>
            <person name="Reynolds N.K."/>
            <person name="Stajich J.E."/>
            <person name="Barry K."/>
            <person name="Grigoriev I.V."/>
            <person name="Crous P."/>
            <person name="Smith M.E."/>
        </authorList>
    </citation>
    <scope>NUCLEOTIDE SEQUENCE</scope>
    <source>
        <strain evidence="1">CBS 102833</strain>
    </source>
</reference>
<accession>A0ACC1LLN3</accession>